<dbReference type="Pfam" id="PF13671">
    <property type="entry name" value="AAA_33"/>
    <property type="match status" value="1"/>
</dbReference>
<dbReference type="Proteomes" id="UP001595979">
    <property type="component" value="Unassembled WGS sequence"/>
</dbReference>
<accession>A0ABW1DJ61</accession>
<organism evidence="2 3">
    <name type="scientific">Deinococcus petrolearius</name>
    <dbReference type="NCBI Taxonomy" id="1751295"/>
    <lineage>
        <taxon>Bacteria</taxon>
        <taxon>Thermotogati</taxon>
        <taxon>Deinococcota</taxon>
        <taxon>Deinococci</taxon>
        <taxon>Deinococcales</taxon>
        <taxon>Deinococcaceae</taxon>
        <taxon>Deinococcus</taxon>
    </lineage>
</organism>
<feature type="compositionally biased region" description="Basic residues" evidence="1">
    <location>
        <begin position="144"/>
        <end position="155"/>
    </location>
</feature>
<dbReference type="PANTHER" id="PTHR37807:SF3">
    <property type="entry name" value="OS07G0160300 PROTEIN"/>
    <property type="match status" value="1"/>
</dbReference>
<proteinExistence type="predicted"/>
<feature type="region of interest" description="Disordered" evidence="1">
    <location>
        <begin position="118"/>
        <end position="155"/>
    </location>
</feature>
<evidence type="ECO:0000313" key="3">
    <source>
        <dbReference type="Proteomes" id="UP001595979"/>
    </source>
</evidence>
<dbReference type="SUPFAM" id="SSF52540">
    <property type="entry name" value="P-loop containing nucleoside triphosphate hydrolases"/>
    <property type="match status" value="1"/>
</dbReference>
<evidence type="ECO:0000256" key="1">
    <source>
        <dbReference type="SAM" id="MobiDB-lite"/>
    </source>
</evidence>
<protein>
    <submittedName>
        <fullName evidence="2">AAA family ATPase</fullName>
    </submittedName>
</protein>
<dbReference type="RefSeq" id="WP_380049088.1">
    <property type="nucleotide sequence ID" value="NZ_JBHSOH010000010.1"/>
</dbReference>
<dbReference type="InterPro" id="IPR027417">
    <property type="entry name" value="P-loop_NTPase"/>
</dbReference>
<dbReference type="EMBL" id="JBHSOH010000010">
    <property type="protein sequence ID" value="MFC5848752.1"/>
    <property type="molecule type" value="Genomic_DNA"/>
</dbReference>
<keyword evidence="3" id="KW-1185">Reference proteome</keyword>
<comment type="caution">
    <text evidence="2">The sequence shown here is derived from an EMBL/GenBank/DDBJ whole genome shotgun (WGS) entry which is preliminary data.</text>
</comment>
<evidence type="ECO:0000313" key="2">
    <source>
        <dbReference type="EMBL" id="MFC5848752.1"/>
    </source>
</evidence>
<gene>
    <name evidence="2" type="ORF">ACFPQ6_10560</name>
</gene>
<reference evidence="3" key="1">
    <citation type="journal article" date="2019" name="Int. J. Syst. Evol. Microbiol.">
        <title>The Global Catalogue of Microorganisms (GCM) 10K type strain sequencing project: providing services to taxonomists for standard genome sequencing and annotation.</title>
        <authorList>
            <consortium name="The Broad Institute Genomics Platform"/>
            <consortium name="The Broad Institute Genome Sequencing Center for Infectious Disease"/>
            <person name="Wu L."/>
            <person name="Ma J."/>
        </authorList>
    </citation>
    <scope>NUCLEOTIDE SEQUENCE [LARGE SCALE GENOMIC DNA]</scope>
    <source>
        <strain evidence="3">CGMCC 1.15053</strain>
    </source>
</reference>
<name>A0ABW1DJ61_9DEIO</name>
<sequence length="155" mass="16561">MTPTLLVVSGLPAAGKTTLAAPLARSLGWPLVTKDDYKGLLYAHLPELPQAQGGPLSFALMFRVADVVLSAGGSAVLETHFHRGVSEPEILALAERSGARLGQVLCSARRPWTPCARVRPRGSRRAPASASTCRSTTPPCRLTRGGRRWTSPRHC</sequence>
<dbReference type="PANTHER" id="PTHR37807">
    <property type="entry name" value="OS07G0160300 PROTEIN"/>
    <property type="match status" value="1"/>
</dbReference>
<dbReference type="Gene3D" id="3.40.50.300">
    <property type="entry name" value="P-loop containing nucleotide triphosphate hydrolases"/>
    <property type="match status" value="1"/>
</dbReference>